<dbReference type="Proteomes" id="UP000727056">
    <property type="component" value="Unassembled WGS sequence"/>
</dbReference>
<dbReference type="EMBL" id="JAAVJC010000016">
    <property type="protein sequence ID" value="NJQ14133.1"/>
    <property type="molecule type" value="Genomic_DNA"/>
</dbReference>
<keyword evidence="2" id="KW-1185">Reference proteome</keyword>
<gene>
    <name evidence="1" type="ORF">HCN52_04060</name>
</gene>
<sequence>MFEDISFANSDREAAEDAARELFNHVKDLGVRLDDIDVLDPCDGCRRTGYLVHLGNLSTDEVATLNAALRSRAAGAAGPDHPLR</sequence>
<evidence type="ECO:0000313" key="1">
    <source>
        <dbReference type="EMBL" id="NJQ14133.1"/>
    </source>
</evidence>
<evidence type="ECO:0000313" key="2">
    <source>
        <dbReference type="Proteomes" id="UP000727056"/>
    </source>
</evidence>
<name>A0ABX1C7S4_9ACTN</name>
<accession>A0ABX1C7S4</accession>
<comment type="caution">
    <text evidence="1">The sequence shown here is derived from an EMBL/GenBank/DDBJ whole genome shotgun (WGS) entry which is preliminary data.</text>
</comment>
<reference evidence="1 2" key="1">
    <citation type="submission" date="2020-03" db="EMBL/GenBank/DDBJ databases">
        <title>Draft genome of Streptomyces sp. ventii, isolated from the Axial Seamount in the Pacific Ocean, and resequencing of the two type strains Streptomyces lonarensis strain NCL 716 and Streptomyces bohaiensis strain 11A07.</title>
        <authorList>
            <person name="Loughran R.M."/>
            <person name="Pfannmuller K.M."/>
            <person name="Wasson B.J."/>
            <person name="Deadmond M.C."/>
            <person name="Paddock B.E."/>
            <person name="Koyack M.J."/>
            <person name="Gallegos D.A."/>
            <person name="Mitchell E.A."/>
            <person name="Ushijima B."/>
            <person name="Saw J.H."/>
            <person name="Mcphail K.L."/>
            <person name="Videau P."/>
        </authorList>
    </citation>
    <scope>NUCLEOTIDE SEQUENCE [LARGE SCALE GENOMIC DNA]</scope>
    <source>
        <strain evidence="1 2">11A07</strain>
    </source>
</reference>
<protein>
    <submittedName>
        <fullName evidence="1">Uncharacterized protein</fullName>
    </submittedName>
</protein>
<dbReference type="RefSeq" id="WP_168086967.1">
    <property type="nucleotide sequence ID" value="NZ_BHZH01000035.1"/>
</dbReference>
<proteinExistence type="predicted"/>
<organism evidence="1 2">
    <name type="scientific">Streptomyces bohaiensis</name>
    <dbReference type="NCBI Taxonomy" id="1431344"/>
    <lineage>
        <taxon>Bacteria</taxon>
        <taxon>Bacillati</taxon>
        <taxon>Actinomycetota</taxon>
        <taxon>Actinomycetes</taxon>
        <taxon>Kitasatosporales</taxon>
        <taxon>Streptomycetaceae</taxon>
        <taxon>Streptomyces</taxon>
    </lineage>
</organism>